<evidence type="ECO:0000256" key="7">
    <source>
        <dbReference type="ARBA" id="ARBA00023136"/>
    </source>
</evidence>
<comment type="subcellular location">
    <subcellularLocation>
        <location evidence="1">Cell membrane</location>
        <topology evidence="1">Multi-pass membrane protein</topology>
    </subcellularLocation>
</comment>
<dbReference type="InterPro" id="IPR000276">
    <property type="entry name" value="GPCR_Rhodpsn"/>
</dbReference>
<feature type="transmembrane region" description="Helical" evidence="12">
    <location>
        <begin position="205"/>
        <end position="225"/>
    </location>
</feature>
<feature type="region of interest" description="Disordered" evidence="11">
    <location>
        <begin position="381"/>
        <end position="402"/>
    </location>
</feature>
<protein>
    <submittedName>
        <fullName evidence="15 16">Gonadotropin-releasing hormone receptor</fullName>
    </submittedName>
</protein>
<evidence type="ECO:0000256" key="2">
    <source>
        <dbReference type="ARBA" id="ARBA00010663"/>
    </source>
</evidence>
<keyword evidence="6 10" id="KW-0297">G-protein coupled receptor</keyword>
<dbReference type="Gene3D" id="1.20.1070.10">
    <property type="entry name" value="Rhodopsin 7-helix transmembrane proteins"/>
    <property type="match status" value="1"/>
</dbReference>
<evidence type="ECO:0000313" key="16">
    <source>
        <dbReference type="RefSeq" id="XP_052742448.1"/>
    </source>
</evidence>
<keyword evidence="7 12" id="KW-0472">Membrane</keyword>
<feature type="transmembrane region" description="Helical" evidence="12">
    <location>
        <begin position="250"/>
        <end position="273"/>
    </location>
</feature>
<dbReference type="KEGG" id="bany:112053225"/>
<evidence type="ECO:0000256" key="8">
    <source>
        <dbReference type="ARBA" id="ARBA00023170"/>
    </source>
</evidence>
<dbReference type="GeneID" id="112053225"/>
<name>A0A6J1NN54_BICAN</name>
<keyword evidence="8 10" id="KW-0675">Receptor</keyword>
<organism evidence="14 15">
    <name type="scientific">Bicyclus anynana</name>
    <name type="common">Squinting bush brown butterfly</name>
    <dbReference type="NCBI Taxonomy" id="110368"/>
    <lineage>
        <taxon>Eukaryota</taxon>
        <taxon>Metazoa</taxon>
        <taxon>Ecdysozoa</taxon>
        <taxon>Arthropoda</taxon>
        <taxon>Hexapoda</taxon>
        <taxon>Insecta</taxon>
        <taxon>Pterygota</taxon>
        <taxon>Neoptera</taxon>
        <taxon>Endopterygota</taxon>
        <taxon>Lepidoptera</taxon>
        <taxon>Glossata</taxon>
        <taxon>Ditrysia</taxon>
        <taxon>Papilionoidea</taxon>
        <taxon>Nymphalidae</taxon>
        <taxon>Satyrinae</taxon>
        <taxon>Satyrini</taxon>
        <taxon>Mycalesina</taxon>
        <taxon>Bicyclus</taxon>
    </lineage>
</organism>
<dbReference type="CTD" id="100174932"/>
<feature type="transmembrane region" description="Helical" evidence="12">
    <location>
        <begin position="313"/>
        <end position="331"/>
    </location>
</feature>
<dbReference type="FunFam" id="1.20.1070.10:FF:000319">
    <property type="entry name" value="Drm corazonin receptor"/>
    <property type="match status" value="1"/>
</dbReference>
<evidence type="ECO:0000256" key="12">
    <source>
        <dbReference type="SAM" id="Phobius"/>
    </source>
</evidence>
<dbReference type="Proteomes" id="UP001652582">
    <property type="component" value="Chromosome 17"/>
</dbReference>
<dbReference type="SUPFAM" id="SSF81321">
    <property type="entry name" value="Family A G protein-coupled receptor-like"/>
    <property type="match status" value="1"/>
</dbReference>
<sequence>MERAGNNTTLYDDLYTSKFLVQREFSDLLLETDRWPIEKCLEAHLINDTLGNTLANVYIYNGTRITCLEHAPVLTRSTIIRASVLSVMAILSFLGNFATMISVQRSKRGRRRARPSWTAIYSLIFQLSIADLLVTVFCIAGEAAWFFTVEWYAGNIACKLFKFLQMFALYLSTFILVLIGVDRWLAVKYPMKSMATASRSVRLVIVAWVLSFALSIPQLVVFRVAKGPFVEDFYQCVTHGFYTERWQEQAYTTLSLVFMFVLPLVILVSTYVSTVRTIAKSEKVFQPEVTRQEKYLTPDVNRRRLIDRAKMKSLRMSVVIVAAFIIWWTPYYVMMVMFTFLNPDKGQSEDLLSGIFFFGMSNSLVNPVIYGAFHLWPKKKRSRHSDRESGGQQASLLRRGDHTSSVRLTTIRSLRSSAKYSNGQNISLL</sequence>
<dbReference type="PRINTS" id="PR00237">
    <property type="entry name" value="GPCRRHODOPSN"/>
</dbReference>
<evidence type="ECO:0000256" key="1">
    <source>
        <dbReference type="ARBA" id="ARBA00004651"/>
    </source>
</evidence>
<dbReference type="RefSeq" id="XP_052742448.1">
    <property type="nucleotide sequence ID" value="XM_052886488.1"/>
</dbReference>
<evidence type="ECO:0000256" key="9">
    <source>
        <dbReference type="ARBA" id="ARBA00023224"/>
    </source>
</evidence>
<dbReference type="PROSITE" id="PS50262">
    <property type="entry name" value="G_PROTEIN_RECEP_F1_2"/>
    <property type="match status" value="1"/>
</dbReference>
<dbReference type="OrthoDB" id="6022667at2759"/>
<evidence type="ECO:0000256" key="6">
    <source>
        <dbReference type="ARBA" id="ARBA00023040"/>
    </source>
</evidence>
<dbReference type="AlphaFoldDB" id="A0A6J1NN54"/>
<dbReference type="Pfam" id="PF00001">
    <property type="entry name" value="7tm_1"/>
    <property type="match status" value="1"/>
</dbReference>
<evidence type="ECO:0000256" key="3">
    <source>
        <dbReference type="ARBA" id="ARBA00022475"/>
    </source>
</evidence>
<feature type="transmembrane region" description="Helical" evidence="12">
    <location>
        <begin position="167"/>
        <end position="185"/>
    </location>
</feature>
<dbReference type="InterPro" id="IPR017452">
    <property type="entry name" value="GPCR_Rhodpsn_7TM"/>
</dbReference>
<evidence type="ECO:0000313" key="15">
    <source>
        <dbReference type="RefSeq" id="XP_023948354.1"/>
    </source>
</evidence>
<dbReference type="PANTHER" id="PTHR24230:SF163">
    <property type="entry name" value="CORAZONIN RECEPTOR, ISOFORM B"/>
    <property type="match status" value="1"/>
</dbReference>
<keyword evidence="4 10" id="KW-0812">Transmembrane</keyword>
<dbReference type="RefSeq" id="XP_023948354.1">
    <property type="nucleotide sequence ID" value="XM_024092586.1"/>
</dbReference>
<feature type="transmembrane region" description="Helical" evidence="12">
    <location>
        <begin position="79"/>
        <end position="98"/>
    </location>
</feature>
<evidence type="ECO:0000259" key="13">
    <source>
        <dbReference type="PROSITE" id="PS50262"/>
    </source>
</evidence>
<proteinExistence type="inferred from homology"/>
<reference evidence="15" key="1">
    <citation type="submission" date="2025-04" db="UniProtKB">
        <authorList>
            <consortium name="RefSeq"/>
        </authorList>
    </citation>
    <scope>IDENTIFICATION</scope>
</reference>
<feature type="transmembrane region" description="Helical" evidence="12">
    <location>
        <begin position="351"/>
        <end position="373"/>
    </location>
</feature>
<feature type="domain" description="G-protein coupled receptors family 1 profile" evidence="13">
    <location>
        <begin position="95"/>
        <end position="370"/>
    </location>
</feature>
<keyword evidence="9 10" id="KW-0807">Transducer</keyword>
<comment type="similarity">
    <text evidence="2 10">Belongs to the G-protein coupled receptor 1 family.</text>
</comment>
<evidence type="ECO:0000313" key="14">
    <source>
        <dbReference type="Proteomes" id="UP001652582"/>
    </source>
</evidence>
<gene>
    <name evidence="15 16" type="primary">LOC112053225</name>
</gene>
<dbReference type="GO" id="GO:0005886">
    <property type="term" value="C:plasma membrane"/>
    <property type="evidence" value="ECO:0007669"/>
    <property type="project" value="UniProtKB-SubCell"/>
</dbReference>
<dbReference type="PROSITE" id="PS00237">
    <property type="entry name" value="G_PROTEIN_RECEP_F1_1"/>
    <property type="match status" value="1"/>
</dbReference>
<accession>A0A6J1NN54</accession>
<evidence type="ECO:0000256" key="5">
    <source>
        <dbReference type="ARBA" id="ARBA00022989"/>
    </source>
</evidence>
<keyword evidence="3" id="KW-1003">Cell membrane</keyword>
<keyword evidence="5 12" id="KW-1133">Transmembrane helix</keyword>
<evidence type="ECO:0000256" key="11">
    <source>
        <dbReference type="SAM" id="MobiDB-lite"/>
    </source>
</evidence>
<keyword evidence="14" id="KW-1185">Reference proteome</keyword>
<evidence type="ECO:0000256" key="10">
    <source>
        <dbReference type="RuleBase" id="RU000688"/>
    </source>
</evidence>
<dbReference type="PANTHER" id="PTHR24230">
    <property type="entry name" value="G-PROTEIN COUPLED RECEPTOR"/>
    <property type="match status" value="1"/>
</dbReference>
<evidence type="ECO:0000256" key="4">
    <source>
        <dbReference type="ARBA" id="ARBA00022692"/>
    </source>
</evidence>
<feature type="transmembrane region" description="Helical" evidence="12">
    <location>
        <begin position="119"/>
        <end position="147"/>
    </location>
</feature>
<dbReference type="GO" id="GO:0035237">
    <property type="term" value="F:corazonin receptor activity"/>
    <property type="evidence" value="ECO:0007669"/>
    <property type="project" value="TreeGrafter"/>
</dbReference>